<accession>A0A805YQC2</accession>
<feature type="transmembrane region" description="Helical" evidence="1">
    <location>
        <begin position="74"/>
        <end position="91"/>
    </location>
</feature>
<proteinExistence type="predicted"/>
<feature type="transmembrane region" description="Helical" evidence="1">
    <location>
        <begin position="51"/>
        <end position="68"/>
    </location>
</feature>
<evidence type="ECO:0000256" key="1">
    <source>
        <dbReference type="SAM" id="Phobius"/>
    </source>
</evidence>
<dbReference type="KEGG" id="lga:LGAS_1051"/>
<keyword evidence="1" id="KW-0812">Transmembrane</keyword>
<keyword evidence="1" id="KW-1133">Transmembrane helix</keyword>
<gene>
    <name evidence="2" type="ordered locus">LGAS_1051</name>
</gene>
<organism evidence="2 3">
    <name type="scientific">Lactobacillus gasseri (strain ATCC 33323 / DSM 20243 / BCRC 14619 / CIP 102991 / JCM 1131 / KCTC 3163 / NCIMB 11718 / NCTC 13722 / AM63)</name>
    <dbReference type="NCBI Taxonomy" id="324831"/>
    <lineage>
        <taxon>Bacteria</taxon>
        <taxon>Bacillati</taxon>
        <taxon>Bacillota</taxon>
        <taxon>Bacilli</taxon>
        <taxon>Lactobacillales</taxon>
        <taxon>Lactobacillaceae</taxon>
        <taxon>Lactobacillus</taxon>
    </lineage>
</organism>
<reference evidence="2 3" key="1">
    <citation type="journal article" date="2006" name="Proc. Natl. Acad. Sci. U.S.A.">
        <title>Comparative genomics of the lactic acid bacteria.</title>
        <authorList>
            <person name="Makarova K."/>
            <person name="Slesarev A."/>
            <person name="Wolf Y."/>
            <person name="Sorokin A."/>
            <person name="Mirkin B."/>
            <person name="Koonin E."/>
            <person name="Pavlov A."/>
            <person name="Pavlova N."/>
            <person name="Karamychev V."/>
            <person name="Polouchine N."/>
            <person name="Shakhova V."/>
            <person name="Grigoriev I."/>
            <person name="Lou Y."/>
            <person name="Rohksar D."/>
            <person name="Lucas S."/>
            <person name="Huang K."/>
            <person name="Goodstein D.M."/>
            <person name="Hawkins T."/>
            <person name="Plengvidhya V."/>
            <person name="Welker D."/>
            <person name="Hughes J."/>
            <person name="Goh Y."/>
            <person name="Benson A."/>
            <person name="Baldwin K."/>
            <person name="Lee J.H."/>
            <person name="Diaz-Muniz I."/>
            <person name="Dosti B."/>
            <person name="Smeianov V."/>
            <person name="Wechter W."/>
            <person name="Barabote R."/>
            <person name="Lorca G."/>
            <person name="Altermann E."/>
            <person name="Barrangou R."/>
            <person name="Ganesan B."/>
            <person name="Xie Y."/>
            <person name="Rawsthorne H."/>
            <person name="Tamir D."/>
            <person name="Parker C."/>
            <person name="Breidt F."/>
            <person name="Broadbent J."/>
            <person name="Hutkins R."/>
            <person name="O'Sullivan D."/>
            <person name="Steele J."/>
            <person name="Unlu G."/>
            <person name="Saier M."/>
            <person name="Klaenhammer T."/>
            <person name="Richardson P."/>
            <person name="Kozyavkin S."/>
            <person name="Weimer B."/>
            <person name="Mills D."/>
        </authorList>
    </citation>
    <scope>NUCLEOTIDE SEQUENCE [LARGE SCALE GENOMIC DNA]</scope>
    <source>
        <strain evidence="3">ATCC 33323 / DSM 20243 / BCRC 14619 / CIP 102991 / JCM 1131 / KCTC 3163 / NCIMB 11718 / NCTC 13722 / AM63</strain>
    </source>
</reference>
<dbReference type="Proteomes" id="UP000000664">
    <property type="component" value="Chromosome"/>
</dbReference>
<sequence length="109" mass="12917">MNLLRDICRLYKFIFKEKIFMEVDVNTFSPYLAAVVFFLFQDWFKKIPKEWYLSAAIIIPILVIVFPLKIHANIIRLILESLLLILAYHAFSKKLSMPVTLDIFLLSDY</sequence>
<evidence type="ECO:0000313" key="2">
    <source>
        <dbReference type="EMBL" id="ABJ60425.1"/>
    </source>
</evidence>
<protein>
    <submittedName>
        <fullName evidence="2">Uncharacterized protein</fullName>
    </submittedName>
</protein>
<keyword evidence="1" id="KW-0472">Membrane</keyword>
<dbReference type="EMBL" id="CP000413">
    <property type="protein sequence ID" value="ABJ60425.1"/>
    <property type="molecule type" value="Genomic_DNA"/>
</dbReference>
<dbReference type="AlphaFoldDB" id="A0A805YQC2"/>
<name>A0A805YQC2_LACGA</name>
<feature type="transmembrane region" description="Helical" evidence="1">
    <location>
        <begin position="28"/>
        <end position="44"/>
    </location>
</feature>
<evidence type="ECO:0000313" key="3">
    <source>
        <dbReference type="Proteomes" id="UP000000664"/>
    </source>
</evidence>